<dbReference type="Proteomes" id="UP000045706">
    <property type="component" value="Unassembled WGS sequence"/>
</dbReference>
<dbReference type="InterPro" id="IPR006121">
    <property type="entry name" value="HMA_dom"/>
</dbReference>
<dbReference type="InterPro" id="IPR006994">
    <property type="entry name" value="TCF25/Rqc1"/>
</dbReference>
<dbReference type="GO" id="GO:0046872">
    <property type="term" value="F:metal ion binding"/>
    <property type="evidence" value="ECO:0007669"/>
    <property type="project" value="InterPro"/>
</dbReference>
<dbReference type="Gene3D" id="3.30.70.100">
    <property type="match status" value="1"/>
</dbReference>
<dbReference type="AlphaFoldDB" id="A0A0G4NMK8"/>
<dbReference type="GO" id="GO:1990112">
    <property type="term" value="C:RQC complex"/>
    <property type="evidence" value="ECO:0007669"/>
    <property type="project" value="TreeGrafter"/>
</dbReference>
<feature type="region of interest" description="Disordered" evidence="1">
    <location>
        <begin position="1"/>
        <end position="128"/>
    </location>
</feature>
<feature type="compositionally biased region" description="Acidic residues" evidence="1">
    <location>
        <begin position="51"/>
        <end position="64"/>
    </location>
</feature>
<evidence type="ECO:0000256" key="1">
    <source>
        <dbReference type="SAM" id="MobiDB-lite"/>
    </source>
</evidence>
<dbReference type="PANTHER" id="PTHR22684">
    <property type="entry name" value="NULP1-RELATED"/>
    <property type="match status" value="1"/>
</dbReference>
<protein>
    <submittedName>
        <fullName evidence="2">Uncharacterized protein</fullName>
    </submittedName>
</protein>
<feature type="non-terminal residue" evidence="2">
    <location>
        <position position="202"/>
    </location>
</feature>
<gene>
    <name evidence="2" type="ORF">BN1723_016779</name>
</gene>
<feature type="compositionally biased region" description="Basic and acidic residues" evidence="1">
    <location>
        <begin position="14"/>
        <end position="25"/>
    </location>
</feature>
<proteinExistence type="predicted"/>
<dbReference type="EMBL" id="CVQI01036851">
    <property type="protein sequence ID" value="CRK47715.1"/>
    <property type="molecule type" value="Genomic_DNA"/>
</dbReference>
<sequence length="202" mass="21797">MSSRQLRKIQQQRELQKLEEGKSEASDGQDEEPVVPAQKPRVSLFAALGGDDGDDDDDDEDEDEDGKKQHDKSDDDNDSRTPAAKQDAESEAAPQPVKKSKKNKKKKKKGKKKEEEEEVPVQEADDDVDEIDRALQELSAAAAKGGAAAGDLAGTSRDSYEVSLENQTASVIAEPELSYEKVLATIAKTGKKVNSGSADGVE</sequence>
<evidence type="ECO:0000313" key="3">
    <source>
        <dbReference type="Proteomes" id="UP000045706"/>
    </source>
</evidence>
<accession>A0A0G4NMK8</accession>
<name>A0A0G4NMK8_VERLO</name>
<evidence type="ECO:0000313" key="2">
    <source>
        <dbReference type="EMBL" id="CRK47715.1"/>
    </source>
</evidence>
<feature type="compositionally biased region" description="Polar residues" evidence="1">
    <location>
        <begin position="1"/>
        <end position="13"/>
    </location>
</feature>
<feature type="compositionally biased region" description="Basic residues" evidence="1">
    <location>
        <begin position="98"/>
        <end position="111"/>
    </location>
</feature>
<feature type="compositionally biased region" description="Acidic residues" evidence="1">
    <location>
        <begin position="115"/>
        <end position="128"/>
    </location>
</feature>
<dbReference type="PANTHER" id="PTHR22684:SF0">
    <property type="entry name" value="RIBOSOME QUALITY CONTROL COMPLEX SUBUNIT TCF25"/>
    <property type="match status" value="1"/>
</dbReference>
<organism evidence="2 3">
    <name type="scientific">Verticillium longisporum</name>
    <name type="common">Verticillium dahliae var. longisporum</name>
    <dbReference type="NCBI Taxonomy" id="100787"/>
    <lineage>
        <taxon>Eukaryota</taxon>
        <taxon>Fungi</taxon>
        <taxon>Dikarya</taxon>
        <taxon>Ascomycota</taxon>
        <taxon>Pezizomycotina</taxon>
        <taxon>Sordariomycetes</taxon>
        <taxon>Hypocreomycetidae</taxon>
        <taxon>Glomerellales</taxon>
        <taxon>Plectosphaerellaceae</taxon>
        <taxon>Verticillium</taxon>
    </lineage>
</organism>
<reference evidence="3" key="1">
    <citation type="submission" date="2015-05" db="EMBL/GenBank/DDBJ databases">
        <authorList>
            <person name="Fogelqvist Johan"/>
        </authorList>
    </citation>
    <scope>NUCLEOTIDE SEQUENCE [LARGE SCALE GENOMIC DNA]</scope>
</reference>
<dbReference type="CDD" id="cd00371">
    <property type="entry name" value="HMA"/>
    <property type="match status" value="1"/>
</dbReference>